<dbReference type="GO" id="GO:0008622">
    <property type="term" value="C:epsilon DNA polymerase complex"/>
    <property type="evidence" value="ECO:0007669"/>
    <property type="project" value="TreeGrafter"/>
</dbReference>
<dbReference type="Gene3D" id="1.10.20.10">
    <property type="entry name" value="Histone, subunit A"/>
    <property type="match status" value="1"/>
</dbReference>
<proteinExistence type="predicted"/>
<dbReference type="GO" id="GO:0006261">
    <property type="term" value="P:DNA-templated DNA replication"/>
    <property type="evidence" value="ECO:0007669"/>
    <property type="project" value="TreeGrafter"/>
</dbReference>
<evidence type="ECO:0000313" key="6">
    <source>
        <dbReference type="Proteomes" id="UP000027135"/>
    </source>
</evidence>
<dbReference type="Proteomes" id="UP000027135">
    <property type="component" value="Unassembled WGS sequence"/>
</dbReference>
<sequence>MDESEDSLVVNSKDDSSGKDAEHIQEENEQEEEKSEKILRLPFARVRHIMKIDPDVHHASQEAVFLITKSTELFIESLAKEAYAHTAQGKRRTLQKKDLDSAIESADCLAFLEGVLDT</sequence>
<dbReference type="AlphaFoldDB" id="A0A067RC77"/>
<dbReference type="CDD" id="cd22929">
    <property type="entry name" value="HFD_POLE4-like"/>
    <property type="match status" value="1"/>
</dbReference>
<dbReference type="InterPro" id="IPR009072">
    <property type="entry name" value="Histone-fold"/>
</dbReference>
<feature type="region of interest" description="Disordered" evidence="3">
    <location>
        <begin position="1"/>
        <end position="36"/>
    </location>
</feature>
<accession>A0A067RC77</accession>
<dbReference type="OMA" id="CYAFLEG"/>
<keyword evidence="2" id="KW-0539">Nucleus</keyword>
<feature type="domain" description="Transcription factor CBF/NF-Y/archaeal histone" evidence="4">
    <location>
        <begin position="40"/>
        <end position="103"/>
    </location>
</feature>
<dbReference type="GO" id="GO:0046982">
    <property type="term" value="F:protein heterodimerization activity"/>
    <property type="evidence" value="ECO:0007669"/>
    <property type="project" value="InterPro"/>
</dbReference>
<evidence type="ECO:0000313" key="5">
    <source>
        <dbReference type="EMBL" id="KDR16319.1"/>
    </source>
</evidence>
<dbReference type="PANTHER" id="PTHR10252">
    <property type="entry name" value="HISTONE-LIKE TRANSCRIPTION FACTOR CCAAT-RELATED"/>
    <property type="match status" value="1"/>
</dbReference>
<protein>
    <submittedName>
        <fullName evidence="5">DNA polymerase epsilon subunit 4</fullName>
    </submittedName>
</protein>
<evidence type="ECO:0000256" key="2">
    <source>
        <dbReference type="ARBA" id="ARBA00023242"/>
    </source>
</evidence>
<dbReference type="OrthoDB" id="636685at2759"/>
<feature type="compositionally biased region" description="Basic and acidic residues" evidence="3">
    <location>
        <begin position="12"/>
        <end position="26"/>
    </location>
</feature>
<comment type="subcellular location">
    <subcellularLocation>
        <location evidence="1">Nucleus</location>
    </subcellularLocation>
</comment>
<evidence type="ECO:0000256" key="3">
    <source>
        <dbReference type="SAM" id="MobiDB-lite"/>
    </source>
</evidence>
<organism evidence="5 6">
    <name type="scientific">Zootermopsis nevadensis</name>
    <name type="common">Dampwood termite</name>
    <dbReference type="NCBI Taxonomy" id="136037"/>
    <lineage>
        <taxon>Eukaryota</taxon>
        <taxon>Metazoa</taxon>
        <taxon>Ecdysozoa</taxon>
        <taxon>Arthropoda</taxon>
        <taxon>Hexapoda</taxon>
        <taxon>Insecta</taxon>
        <taxon>Pterygota</taxon>
        <taxon>Neoptera</taxon>
        <taxon>Polyneoptera</taxon>
        <taxon>Dictyoptera</taxon>
        <taxon>Blattodea</taxon>
        <taxon>Blattoidea</taxon>
        <taxon>Termitoidae</taxon>
        <taxon>Termopsidae</taxon>
        <taxon>Zootermopsis</taxon>
    </lineage>
</organism>
<evidence type="ECO:0000259" key="4">
    <source>
        <dbReference type="Pfam" id="PF00808"/>
    </source>
</evidence>
<gene>
    <name evidence="5" type="ORF">L798_10134</name>
</gene>
<dbReference type="Pfam" id="PF00808">
    <property type="entry name" value="CBFD_NFYB_HMF"/>
    <property type="match status" value="1"/>
</dbReference>
<evidence type="ECO:0000256" key="1">
    <source>
        <dbReference type="ARBA" id="ARBA00004123"/>
    </source>
</evidence>
<dbReference type="EMBL" id="KK852801">
    <property type="protein sequence ID" value="KDR16319.1"/>
    <property type="molecule type" value="Genomic_DNA"/>
</dbReference>
<reference evidence="5 6" key="1">
    <citation type="journal article" date="2014" name="Nat. Commun.">
        <title>Molecular traces of alternative social organization in a termite genome.</title>
        <authorList>
            <person name="Terrapon N."/>
            <person name="Li C."/>
            <person name="Robertson H.M."/>
            <person name="Ji L."/>
            <person name="Meng X."/>
            <person name="Booth W."/>
            <person name="Chen Z."/>
            <person name="Childers C.P."/>
            <person name="Glastad K.M."/>
            <person name="Gokhale K."/>
            <person name="Gowin J."/>
            <person name="Gronenberg W."/>
            <person name="Hermansen R.A."/>
            <person name="Hu H."/>
            <person name="Hunt B.G."/>
            <person name="Huylmans A.K."/>
            <person name="Khalil S.M."/>
            <person name="Mitchell R.D."/>
            <person name="Munoz-Torres M.C."/>
            <person name="Mustard J.A."/>
            <person name="Pan H."/>
            <person name="Reese J.T."/>
            <person name="Scharf M.E."/>
            <person name="Sun F."/>
            <person name="Vogel H."/>
            <person name="Xiao J."/>
            <person name="Yang W."/>
            <person name="Yang Z."/>
            <person name="Yang Z."/>
            <person name="Zhou J."/>
            <person name="Zhu J."/>
            <person name="Brent C.S."/>
            <person name="Elsik C.G."/>
            <person name="Goodisman M.A."/>
            <person name="Liberles D.A."/>
            <person name="Roe R.M."/>
            <person name="Vargo E.L."/>
            <person name="Vilcinskas A."/>
            <person name="Wang J."/>
            <person name="Bornberg-Bauer E."/>
            <person name="Korb J."/>
            <person name="Zhang G."/>
            <person name="Liebig J."/>
        </authorList>
    </citation>
    <scope>NUCLEOTIDE SEQUENCE [LARGE SCALE GENOMIC DNA]</scope>
    <source>
        <tissue evidence="5">Whole organism</tissue>
    </source>
</reference>
<dbReference type="STRING" id="136037.A0A067RC77"/>
<keyword evidence="6" id="KW-1185">Reference proteome</keyword>
<dbReference type="InParanoid" id="A0A067RC77"/>
<dbReference type="FunCoup" id="A0A067RC77">
    <property type="interactions" value="1354"/>
</dbReference>
<dbReference type="eggNOG" id="KOG1658">
    <property type="taxonomic scope" value="Eukaryota"/>
</dbReference>
<dbReference type="PANTHER" id="PTHR10252:SF79">
    <property type="entry name" value="DNA POLYMERASE EPSILON SUBUNIT 4"/>
    <property type="match status" value="1"/>
</dbReference>
<dbReference type="SUPFAM" id="SSF47113">
    <property type="entry name" value="Histone-fold"/>
    <property type="match status" value="1"/>
</dbReference>
<dbReference type="InterPro" id="IPR050568">
    <property type="entry name" value="Transcr_DNA_Rep_Reg"/>
</dbReference>
<name>A0A067RC77_ZOONE</name>
<dbReference type="InterPro" id="IPR003958">
    <property type="entry name" value="CBFA_NFYB_domain"/>
</dbReference>